<evidence type="ECO:0000256" key="1">
    <source>
        <dbReference type="SAM" id="SignalP"/>
    </source>
</evidence>
<dbReference type="Pfam" id="PF13457">
    <property type="entry name" value="GW"/>
    <property type="match status" value="2"/>
</dbReference>
<feature type="chain" id="PRO_5032977720" description="GW domain-containing protein" evidence="1">
    <location>
        <begin position="23"/>
        <end position="210"/>
    </location>
</feature>
<feature type="domain" description="GW" evidence="2">
    <location>
        <begin position="20"/>
        <end position="48"/>
    </location>
</feature>
<name>A0A7M1AUR8_9BACT</name>
<dbReference type="EMBL" id="CP041165">
    <property type="protein sequence ID" value="QOP41160.1"/>
    <property type="molecule type" value="Genomic_DNA"/>
</dbReference>
<evidence type="ECO:0000313" key="3">
    <source>
        <dbReference type="EMBL" id="QOP41160.1"/>
    </source>
</evidence>
<organism evidence="3 4">
    <name type="scientific">Sulfurimonas marina</name>
    <dbReference type="NCBI Taxonomy" id="2590551"/>
    <lineage>
        <taxon>Bacteria</taxon>
        <taxon>Pseudomonadati</taxon>
        <taxon>Campylobacterota</taxon>
        <taxon>Epsilonproteobacteria</taxon>
        <taxon>Campylobacterales</taxon>
        <taxon>Sulfurimonadaceae</taxon>
        <taxon>Sulfurimonas</taxon>
    </lineage>
</organism>
<accession>A0A7M1AUR8</accession>
<dbReference type="InterPro" id="IPR025987">
    <property type="entry name" value="GW_dom"/>
</dbReference>
<protein>
    <recommendedName>
        <fullName evidence="2">GW domain-containing protein</fullName>
    </recommendedName>
</protein>
<proteinExistence type="predicted"/>
<gene>
    <name evidence="3" type="ORF">FJR03_05145</name>
</gene>
<dbReference type="KEGG" id="smax:FJR03_05145"/>
<feature type="domain" description="GW" evidence="2">
    <location>
        <begin position="108"/>
        <end position="158"/>
    </location>
</feature>
<keyword evidence="1" id="KW-0732">Signal</keyword>
<evidence type="ECO:0000259" key="2">
    <source>
        <dbReference type="Pfam" id="PF13457"/>
    </source>
</evidence>
<dbReference type="AlphaFoldDB" id="A0A7M1AUR8"/>
<dbReference type="RefSeq" id="WP_193114579.1">
    <property type="nucleotide sequence ID" value="NZ_CP041165.1"/>
</dbReference>
<reference evidence="3 4" key="1">
    <citation type="submission" date="2019-06" db="EMBL/GenBank/DDBJ databases">
        <title>Sulfurimonas gotlandica sp. nov., a chemoautotrophic and psychrotolerant epsilonproteobacterium isolated from a pelagic redoxcline, and an emended description of the genus Sulfurimonas.</title>
        <authorList>
            <person name="Wang S."/>
            <person name="Jiang L."/>
            <person name="Shao Z."/>
        </authorList>
    </citation>
    <scope>NUCLEOTIDE SEQUENCE [LARGE SCALE GENOMIC DNA]</scope>
    <source>
        <strain evidence="3 4">B2</strain>
    </source>
</reference>
<evidence type="ECO:0000313" key="4">
    <source>
        <dbReference type="Proteomes" id="UP000593910"/>
    </source>
</evidence>
<keyword evidence="4" id="KW-1185">Reference proteome</keyword>
<dbReference type="Proteomes" id="UP000593910">
    <property type="component" value="Chromosome"/>
</dbReference>
<sequence>MKKIALALLLGASLYAATPHTAKVLENMNSGGYTYMKVDDGKNTYWIAMTQRDVKKGDNISFTEQGWMKNFHSKTLNRTFDNILFAGDASTSGHTQETIQFKPDILTSQYKMKNTLTVAEMFKNREKYVAKNITVRGKVTKVSSGIMGKNWVHIQDGSRFKNMDDLVFTTAQNTPKPGDVVYASGKLAKDKDFGYGYFYPVIIEESNFRK</sequence>
<feature type="signal peptide" evidence="1">
    <location>
        <begin position="1"/>
        <end position="22"/>
    </location>
</feature>